<proteinExistence type="predicted"/>
<protein>
    <submittedName>
        <fullName evidence="1">Uncharacterized protein</fullName>
    </submittedName>
</protein>
<feature type="non-terminal residue" evidence="1">
    <location>
        <position position="41"/>
    </location>
</feature>
<organism evidence="1">
    <name type="scientific">Nothobranchius rachovii</name>
    <name type="common">bluefin notho</name>
    <dbReference type="NCBI Taxonomy" id="451742"/>
    <lineage>
        <taxon>Eukaryota</taxon>
        <taxon>Metazoa</taxon>
        <taxon>Chordata</taxon>
        <taxon>Craniata</taxon>
        <taxon>Vertebrata</taxon>
        <taxon>Euteleostomi</taxon>
        <taxon>Actinopterygii</taxon>
        <taxon>Neopterygii</taxon>
        <taxon>Teleostei</taxon>
        <taxon>Neoteleostei</taxon>
        <taxon>Acanthomorphata</taxon>
        <taxon>Ovalentaria</taxon>
        <taxon>Atherinomorphae</taxon>
        <taxon>Cyprinodontiformes</taxon>
        <taxon>Nothobranchiidae</taxon>
        <taxon>Nothobranchius</taxon>
    </lineage>
</organism>
<dbReference type="AlphaFoldDB" id="A0A1A8R9V0"/>
<evidence type="ECO:0000313" key="1">
    <source>
        <dbReference type="EMBL" id="SBS02836.1"/>
    </source>
</evidence>
<reference evidence="1" key="1">
    <citation type="submission" date="2016-05" db="EMBL/GenBank/DDBJ databases">
        <authorList>
            <person name="Lavstsen T."/>
            <person name="Jespersen J.S."/>
        </authorList>
    </citation>
    <scope>NUCLEOTIDE SEQUENCE</scope>
    <source>
        <tissue evidence="1">Brain</tissue>
    </source>
</reference>
<accession>A0A1A8R9V0</accession>
<gene>
    <name evidence="1" type="primary">Nfu_g_1_018628</name>
</gene>
<sequence>AVGCPTRHTLFQLTISQKGWCRRRKRRGGADMRSRCGSESA</sequence>
<name>A0A1A8R9V0_9TELE</name>
<reference evidence="1" key="2">
    <citation type="submission" date="2016-06" db="EMBL/GenBank/DDBJ databases">
        <title>The genome of a short-lived fish provides insights into sex chromosome evolution and the genetic control of aging.</title>
        <authorList>
            <person name="Reichwald K."/>
            <person name="Felder M."/>
            <person name="Petzold A."/>
            <person name="Koch P."/>
            <person name="Groth M."/>
            <person name="Platzer M."/>
        </authorList>
    </citation>
    <scope>NUCLEOTIDE SEQUENCE</scope>
    <source>
        <tissue evidence="1">Brain</tissue>
    </source>
</reference>
<feature type="non-terminal residue" evidence="1">
    <location>
        <position position="1"/>
    </location>
</feature>
<dbReference type="EMBL" id="HAEI01007668">
    <property type="protein sequence ID" value="SBS02836.1"/>
    <property type="molecule type" value="Transcribed_RNA"/>
</dbReference>